<dbReference type="EMBL" id="CAQQ02093830">
    <property type="status" value="NOT_ANNOTATED_CDS"/>
    <property type="molecule type" value="Genomic_DNA"/>
</dbReference>
<dbReference type="AlphaFoldDB" id="T1GFV1"/>
<proteinExistence type="predicted"/>
<organism evidence="1 2">
    <name type="scientific">Megaselia scalaris</name>
    <name type="common">Humpbacked fly</name>
    <name type="synonym">Phora scalaris</name>
    <dbReference type="NCBI Taxonomy" id="36166"/>
    <lineage>
        <taxon>Eukaryota</taxon>
        <taxon>Metazoa</taxon>
        <taxon>Ecdysozoa</taxon>
        <taxon>Arthropoda</taxon>
        <taxon>Hexapoda</taxon>
        <taxon>Insecta</taxon>
        <taxon>Pterygota</taxon>
        <taxon>Neoptera</taxon>
        <taxon>Endopterygota</taxon>
        <taxon>Diptera</taxon>
        <taxon>Brachycera</taxon>
        <taxon>Muscomorpha</taxon>
        <taxon>Platypezoidea</taxon>
        <taxon>Phoridae</taxon>
        <taxon>Megaseliini</taxon>
        <taxon>Megaselia</taxon>
    </lineage>
</organism>
<evidence type="ECO:0000313" key="1">
    <source>
        <dbReference type="EnsemblMetazoa" id="MESCA002251-PA"/>
    </source>
</evidence>
<protein>
    <submittedName>
        <fullName evidence="1">Uncharacterized protein</fullName>
    </submittedName>
</protein>
<reference evidence="2" key="1">
    <citation type="submission" date="2013-02" db="EMBL/GenBank/DDBJ databases">
        <authorList>
            <person name="Hughes D."/>
        </authorList>
    </citation>
    <scope>NUCLEOTIDE SEQUENCE</scope>
    <source>
        <strain>Durham</strain>
        <strain evidence="2">NC isolate 2 -- Noor lab</strain>
    </source>
</reference>
<sequence>MAKVILYSFRSFPHEILQTHQEFFPYLIRVSSTQILGYADVIDVITEQLNCMSRAFFSRSNRSIFERKVLKMISGAICVNSEWRIRYND</sequence>
<accession>T1GFV1</accession>
<keyword evidence="2" id="KW-1185">Reference proteome</keyword>
<dbReference type="EMBL" id="CAQQ02093829">
    <property type="status" value="NOT_ANNOTATED_CDS"/>
    <property type="molecule type" value="Genomic_DNA"/>
</dbReference>
<reference evidence="1" key="2">
    <citation type="submission" date="2015-06" db="UniProtKB">
        <authorList>
            <consortium name="EnsemblMetazoa"/>
        </authorList>
    </citation>
    <scope>IDENTIFICATION</scope>
</reference>
<dbReference type="EnsemblMetazoa" id="MESCA002251-RA">
    <property type="protein sequence ID" value="MESCA002251-PA"/>
    <property type="gene ID" value="MESCA002251"/>
</dbReference>
<evidence type="ECO:0000313" key="2">
    <source>
        <dbReference type="Proteomes" id="UP000015102"/>
    </source>
</evidence>
<name>T1GFV1_MEGSC</name>
<dbReference type="HOGENOM" id="CLU_2457355_0_0_1"/>
<dbReference type="Proteomes" id="UP000015102">
    <property type="component" value="Unassembled WGS sequence"/>
</dbReference>